<evidence type="ECO:0000313" key="2">
    <source>
        <dbReference type="Proteomes" id="UP000637628"/>
    </source>
</evidence>
<dbReference type="RefSeq" id="WP_203726478.1">
    <property type="nucleotide sequence ID" value="NZ_BAAATX010000003.1"/>
</dbReference>
<reference evidence="1 2" key="1">
    <citation type="submission" date="2021-01" db="EMBL/GenBank/DDBJ databases">
        <title>Whole genome shotgun sequence of Actinoplanes durhamensis NBRC 14914.</title>
        <authorList>
            <person name="Komaki H."/>
            <person name="Tamura T."/>
        </authorList>
    </citation>
    <scope>NUCLEOTIDE SEQUENCE [LARGE SCALE GENOMIC DNA]</scope>
    <source>
        <strain evidence="1 2">NBRC 14914</strain>
    </source>
</reference>
<dbReference type="EMBL" id="BOML01000019">
    <property type="protein sequence ID" value="GIE00865.1"/>
    <property type="molecule type" value="Genomic_DNA"/>
</dbReference>
<organism evidence="1 2">
    <name type="scientific">Paractinoplanes durhamensis</name>
    <dbReference type="NCBI Taxonomy" id="113563"/>
    <lineage>
        <taxon>Bacteria</taxon>
        <taxon>Bacillati</taxon>
        <taxon>Actinomycetota</taxon>
        <taxon>Actinomycetes</taxon>
        <taxon>Micromonosporales</taxon>
        <taxon>Micromonosporaceae</taxon>
        <taxon>Paractinoplanes</taxon>
    </lineage>
</organism>
<dbReference type="Proteomes" id="UP000637628">
    <property type="component" value="Unassembled WGS sequence"/>
</dbReference>
<gene>
    <name evidence="1" type="ORF">Adu01nite_22150</name>
</gene>
<proteinExistence type="predicted"/>
<protein>
    <submittedName>
        <fullName evidence="1">Uncharacterized protein</fullName>
    </submittedName>
</protein>
<name>A0ABQ3YTL1_9ACTN</name>
<comment type="caution">
    <text evidence="1">The sequence shown here is derived from an EMBL/GenBank/DDBJ whole genome shotgun (WGS) entry which is preliminary data.</text>
</comment>
<evidence type="ECO:0000313" key="1">
    <source>
        <dbReference type="EMBL" id="GIE00865.1"/>
    </source>
</evidence>
<keyword evidence="2" id="KW-1185">Reference proteome</keyword>
<accession>A0ABQ3YTL1</accession>
<sequence>MNFRLDGDGRITLSGRILTRTHGGSRTETVLDAALLAAYRAHFGVFLDRAVS</sequence>